<protein>
    <recommendedName>
        <fullName evidence="1">cyclic-guanylate-specific phosphodiesterase</fullName>
        <ecNumber evidence="1">3.1.4.52</ecNumber>
    </recommendedName>
</protein>
<dbReference type="KEGG" id="bsan:CHH28_06260"/>
<dbReference type="SUPFAM" id="SSF55073">
    <property type="entry name" value="Nucleotide cyclase"/>
    <property type="match status" value="1"/>
</dbReference>
<dbReference type="SMART" id="SM00267">
    <property type="entry name" value="GGDEF"/>
    <property type="match status" value="1"/>
</dbReference>
<dbReference type="Gene3D" id="3.30.450.20">
    <property type="entry name" value="PAS domain"/>
    <property type="match status" value="1"/>
</dbReference>
<dbReference type="EC" id="3.1.4.52" evidence="1"/>
<dbReference type="EMBL" id="CP022530">
    <property type="protein sequence ID" value="ASP38307.1"/>
    <property type="molecule type" value="Genomic_DNA"/>
</dbReference>
<evidence type="ECO:0000313" key="7">
    <source>
        <dbReference type="Proteomes" id="UP000202440"/>
    </source>
</evidence>
<dbReference type="FunFam" id="3.20.20.450:FF:000001">
    <property type="entry name" value="Cyclic di-GMP phosphodiesterase yahA"/>
    <property type="match status" value="1"/>
</dbReference>
<gene>
    <name evidence="6" type="ORF">CHH28_06260</name>
</gene>
<evidence type="ECO:0000256" key="1">
    <source>
        <dbReference type="ARBA" id="ARBA00012282"/>
    </source>
</evidence>
<keyword evidence="2" id="KW-0973">c-di-GMP</keyword>
<dbReference type="InterPro" id="IPR035919">
    <property type="entry name" value="EAL_sf"/>
</dbReference>
<dbReference type="Gene3D" id="3.20.20.450">
    <property type="entry name" value="EAL domain"/>
    <property type="match status" value="1"/>
</dbReference>
<feature type="transmembrane region" description="Helical" evidence="3">
    <location>
        <begin position="286"/>
        <end position="306"/>
    </location>
</feature>
<name>A0A222FGW2_9GAMM</name>
<dbReference type="InterPro" id="IPR013655">
    <property type="entry name" value="PAS_fold_3"/>
</dbReference>
<dbReference type="PANTHER" id="PTHR44757">
    <property type="entry name" value="DIGUANYLATE CYCLASE DGCP"/>
    <property type="match status" value="1"/>
</dbReference>
<keyword evidence="3" id="KW-1133">Transmembrane helix</keyword>
<dbReference type="NCBIfam" id="TIGR00254">
    <property type="entry name" value="GGDEF"/>
    <property type="match status" value="1"/>
</dbReference>
<dbReference type="InterPro" id="IPR043128">
    <property type="entry name" value="Rev_trsase/Diguanyl_cyclase"/>
</dbReference>
<keyword evidence="3" id="KW-0472">Membrane</keyword>
<dbReference type="AlphaFoldDB" id="A0A222FGW2"/>
<dbReference type="Pfam" id="PF00563">
    <property type="entry name" value="EAL"/>
    <property type="match status" value="1"/>
</dbReference>
<proteinExistence type="predicted"/>
<evidence type="ECO:0000256" key="2">
    <source>
        <dbReference type="ARBA" id="ARBA00022636"/>
    </source>
</evidence>
<dbReference type="InterPro" id="IPR000160">
    <property type="entry name" value="GGDEF_dom"/>
</dbReference>
<dbReference type="Pfam" id="PF00990">
    <property type="entry name" value="GGDEF"/>
    <property type="match status" value="1"/>
</dbReference>
<dbReference type="InterPro" id="IPR029787">
    <property type="entry name" value="Nucleotide_cyclase"/>
</dbReference>
<dbReference type="PROSITE" id="PS50887">
    <property type="entry name" value="GGDEF"/>
    <property type="match status" value="1"/>
</dbReference>
<dbReference type="RefSeq" id="WP_094059505.1">
    <property type="nucleotide sequence ID" value="NZ_CP022530.1"/>
</dbReference>
<dbReference type="Proteomes" id="UP000202440">
    <property type="component" value="Chromosome"/>
</dbReference>
<dbReference type="SMART" id="SM00052">
    <property type="entry name" value="EAL"/>
    <property type="match status" value="1"/>
</dbReference>
<keyword evidence="3" id="KW-0812">Transmembrane</keyword>
<evidence type="ECO:0000259" key="5">
    <source>
        <dbReference type="PROSITE" id="PS50887"/>
    </source>
</evidence>
<dbReference type="CDD" id="cd01948">
    <property type="entry name" value="EAL"/>
    <property type="match status" value="1"/>
</dbReference>
<dbReference type="SUPFAM" id="SSF141868">
    <property type="entry name" value="EAL domain-like"/>
    <property type="match status" value="1"/>
</dbReference>
<dbReference type="GO" id="GO:0071111">
    <property type="term" value="F:cyclic-guanylate-specific phosphodiesterase activity"/>
    <property type="evidence" value="ECO:0007669"/>
    <property type="project" value="UniProtKB-EC"/>
</dbReference>
<dbReference type="PROSITE" id="PS50883">
    <property type="entry name" value="EAL"/>
    <property type="match status" value="1"/>
</dbReference>
<evidence type="ECO:0000256" key="3">
    <source>
        <dbReference type="SAM" id="Phobius"/>
    </source>
</evidence>
<feature type="transmembrane region" description="Helical" evidence="3">
    <location>
        <begin position="20"/>
        <end position="40"/>
    </location>
</feature>
<dbReference type="Pfam" id="PF08447">
    <property type="entry name" value="PAS_3"/>
    <property type="match status" value="1"/>
</dbReference>
<dbReference type="InterPro" id="IPR001633">
    <property type="entry name" value="EAL_dom"/>
</dbReference>
<reference evidence="6 7" key="1">
    <citation type="submission" date="2017-07" db="EMBL/GenBank/DDBJ databases">
        <title>Annotated genome sequence of Bacterioplanes sanyensis isolated from Red Sea.</title>
        <authorList>
            <person name="Rehman Z.U."/>
        </authorList>
    </citation>
    <scope>NUCLEOTIDE SEQUENCE [LARGE SCALE GENOMIC DNA]</scope>
    <source>
        <strain evidence="6 7">NV9</strain>
    </source>
</reference>
<evidence type="ECO:0000313" key="6">
    <source>
        <dbReference type="EMBL" id="ASP38307.1"/>
    </source>
</evidence>
<feature type="domain" description="GGDEF" evidence="5">
    <location>
        <begin position="487"/>
        <end position="620"/>
    </location>
</feature>
<sequence>MDTLTAAGAPTILRRLSSAIVIATASISLVVVLLCVHFWLAAQDQVFDDMALHIAPANNSLLQFHQTQQQALLAISQSSGQLSPDQLAIKLEQALADFTVPFEYLAVYRNNGQRLLQASLTGGAGEAPLSLFEQDMAYLKQQSGTVLAGSYRIAASAHLAVCKPITWIRNRGYLCAFSNQRQPLSRALSDIANRSLEYQLIRADGVLLLSSNSGKDVHRARLGEPVSINLQQAVGRSVRGGVVRLTDGQQLHRDYYSLLSYVRGLDVALLLETPLHRLSSQYLRTILPVFAGWLAIVGILLGLFRLQQRWLQHQSQQQQQLLQQNKTLKDESALLSRTVHGCIYRATLPDLLLTHITHDNNSVLGRELQQRLERHNSLLSLMASEDQESYLQLLEQHKTQQQAYEMVYRLNSPEQELRWILDRGSVLQSGDNRYEVEGFLVDITDQTLSQQHINYLATRDPLTELGNRYWFNDELISYTRHQANRQRLMALLFIDLDRFKTINDSLGHQFGDHLLKEVAARLKSIVPEHYPLARLGGDEFMIMVTDGRQRADIEHMARRIISTLSETYRIEHFKLNTSCSIGISLFPHDSSDAFVLMRNADTAMYQAKSQGGNGYQFYTDDMNQRVNSRLTLENELRRAIQAQEFELYYQPQVCTKTNELLGAEALIRWQHPDAGIISPADFIPVAEDTGLINDIGDWALREACSTFYRWNMYRHRPLPVAVNVSVRQLSDGFPSRIKDILDHSGLSPSLLELEITESLLMDNVQQNVEWLDAIHALGINFAMDDFGTGYSSLSYLKQFPISKLKIDRAFIMDITSDVDDEAIVRAILAMAHSLRLKVVAEGVETEQQLEMLKRLQCNSYQGYYFSKPVDKMTFEKNFLEPMPMIGHS</sequence>
<organism evidence="6 7">
    <name type="scientific">Bacterioplanes sanyensis</name>
    <dbReference type="NCBI Taxonomy" id="1249553"/>
    <lineage>
        <taxon>Bacteria</taxon>
        <taxon>Pseudomonadati</taxon>
        <taxon>Pseudomonadota</taxon>
        <taxon>Gammaproteobacteria</taxon>
        <taxon>Oceanospirillales</taxon>
        <taxon>Oceanospirillaceae</taxon>
        <taxon>Bacterioplanes</taxon>
    </lineage>
</organism>
<dbReference type="OrthoDB" id="8416215at2"/>
<dbReference type="PANTHER" id="PTHR44757:SF2">
    <property type="entry name" value="BIOFILM ARCHITECTURE MAINTENANCE PROTEIN MBAA"/>
    <property type="match status" value="1"/>
</dbReference>
<dbReference type="SUPFAM" id="SSF55785">
    <property type="entry name" value="PYP-like sensor domain (PAS domain)"/>
    <property type="match status" value="1"/>
</dbReference>
<dbReference type="InterPro" id="IPR035965">
    <property type="entry name" value="PAS-like_dom_sf"/>
</dbReference>
<evidence type="ECO:0000259" key="4">
    <source>
        <dbReference type="PROSITE" id="PS50883"/>
    </source>
</evidence>
<dbReference type="CDD" id="cd01949">
    <property type="entry name" value="GGDEF"/>
    <property type="match status" value="1"/>
</dbReference>
<keyword evidence="7" id="KW-1185">Reference proteome</keyword>
<feature type="domain" description="EAL" evidence="4">
    <location>
        <begin position="629"/>
        <end position="882"/>
    </location>
</feature>
<accession>A0A222FGW2</accession>
<dbReference type="InterPro" id="IPR052155">
    <property type="entry name" value="Biofilm_reg_signaling"/>
</dbReference>
<dbReference type="Gene3D" id="3.30.70.270">
    <property type="match status" value="1"/>
</dbReference>